<feature type="region of interest" description="Disordered" evidence="10">
    <location>
        <begin position="673"/>
        <end position="692"/>
    </location>
</feature>
<dbReference type="SMART" id="SM00248">
    <property type="entry name" value="ANK"/>
    <property type="match status" value="2"/>
</dbReference>
<evidence type="ECO:0000256" key="6">
    <source>
        <dbReference type="ARBA" id="ARBA00023242"/>
    </source>
</evidence>
<dbReference type="GO" id="GO:0006915">
    <property type="term" value="P:apoptotic process"/>
    <property type="evidence" value="ECO:0007669"/>
    <property type="project" value="UniProtKB-KW"/>
</dbReference>
<feature type="compositionally biased region" description="Low complexity" evidence="10">
    <location>
        <begin position="474"/>
        <end position="494"/>
    </location>
</feature>
<dbReference type="InterPro" id="IPR001452">
    <property type="entry name" value="SH3_domain"/>
</dbReference>
<dbReference type="PANTHER" id="PTHR24131:SF10">
    <property type="entry name" value="ANKYRIN-REPEAT, SH3-DOMAIN, AND PROLINE-RICH-REGION CONTAINING PROTEIN, ISOFORM B"/>
    <property type="match status" value="1"/>
</dbReference>
<dbReference type="GO" id="GO:0005634">
    <property type="term" value="C:nucleus"/>
    <property type="evidence" value="ECO:0007669"/>
    <property type="project" value="UniProtKB-SubCell"/>
</dbReference>
<dbReference type="InterPro" id="IPR002110">
    <property type="entry name" value="Ankyrin_rpt"/>
</dbReference>
<dbReference type="Pfam" id="PF12796">
    <property type="entry name" value="Ank_2"/>
    <property type="match status" value="1"/>
</dbReference>
<keyword evidence="2 8" id="KW-0728">SH3 domain</keyword>
<dbReference type="EMBL" id="JACVVK020000461">
    <property type="protein sequence ID" value="KAK7473670.1"/>
    <property type="molecule type" value="Genomic_DNA"/>
</dbReference>
<proteinExistence type="predicted"/>
<feature type="compositionally biased region" description="Low complexity" evidence="10">
    <location>
        <begin position="404"/>
        <end position="431"/>
    </location>
</feature>
<dbReference type="SUPFAM" id="SSF50044">
    <property type="entry name" value="SH3-domain"/>
    <property type="match status" value="1"/>
</dbReference>
<evidence type="ECO:0000313" key="13">
    <source>
        <dbReference type="Proteomes" id="UP001519460"/>
    </source>
</evidence>
<dbReference type="PROSITE" id="PS50088">
    <property type="entry name" value="ANK_REPEAT"/>
    <property type="match status" value="2"/>
</dbReference>
<dbReference type="AlphaFoldDB" id="A0ABD0JFL8"/>
<evidence type="ECO:0000256" key="4">
    <source>
        <dbReference type="ARBA" id="ARBA00022737"/>
    </source>
</evidence>
<name>A0ABD0JFL8_9CAEN</name>
<feature type="compositionally biased region" description="Polar residues" evidence="10">
    <location>
        <begin position="779"/>
        <end position="800"/>
    </location>
</feature>
<dbReference type="InterPro" id="IPR036770">
    <property type="entry name" value="Ankyrin_rpt-contain_sf"/>
</dbReference>
<evidence type="ECO:0000256" key="9">
    <source>
        <dbReference type="SAM" id="Coils"/>
    </source>
</evidence>
<feature type="compositionally biased region" description="Polar residues" evidence="10">
    <location>
        <begin position="575"/>
        <end position="606"/>
    </location>
</feature>
<keyword evidence="5 7" id="KW-0040">ANK repeat</keyword>
<protein>
    <recommendedName>
        <fullName evidence="11">SH3 domain-containing protein</fullName>
    </recommendedName>
</protein>
<dbReference type="SMART" id="SM00326">
    <property type="entry name" value="SH3"/>
    <property type="match status" value="1"/>
</dbReference>
<keyword evidence="9" id="KW-0175">Coiled coil</keyword>
<dbReference type="InterPro" id="IPR047163">
    <property type="entry name" value="ASPP1/2"/>
</dbReference>
<keyword evidence="4" id="KW-0677">Repeat</keyword>
<accession>A0ABD0JFL8</accession>
<evidence type="ECO:0000256" key="2">
    <source>
        <dbReference type="ARBA" id="ARBA00022443"/>
    </source>
</evidence>
<keyword evidence="13" id="KW-1185">Reference proteome</keyword>
<organism evidence="12 13">
    <name type="scientific">Batillaria attramentaria</name>
    <dbReference type="NCBI Taxonomy" id="370345"/>
    <lineage>
        <taxon>Eukaryota</taxon>
        <taxon>Metazoa</taxon>
        <taxon>Spiralia</taxon>
        <taxon>Lophotrochozoa</taxon>
        <taxon>Mollusca</taxon>
        <taxon>Gastropoda</taxon>
        <taxon>Caenogastropoda</taxon>
        <taxon>Sorbeoconcha</taxon>
        <taxon>Cerithioidea</taxon>
        <taxon>Batillariidae</taxon>
        <taxon>Batillaria</taxon>
    </lineage>
</organism>
<comment type="caution">
    <text evidence="12">The sequence shown here is derived from an EMBL/GenBank/DDBJ whole genome shotgun (WGS) entry which is preliminary data.</text>
</comment>
<evidence type="ECO:0000256" key="8">
    <source>
        <dbReference type="PROSITE-ProRule" id="PRU00192"/>
    </source>
</evidence>
<dbReference type="Pfam" id="PF00018">
    <property type="entry name" value="SH3_1"/>
    <property type="match status" value="1"/>
</dbReference>
<feature type="compositionally biased region" description="Low complexity" evidence="10">
    <location>
        <begin position="763"/>
        <end position="778"/>
    </location>
</feature>
<feature type="region of interest" description="Disordered" evidence="10">
    <location>
        <begin position="711"/>
        <end position="820"/>
    </location>
</feature>
<feature type="repeat" description="ANK" evidence="7">
    <location>
        <begin position="909"/>
        <end position="941"/>
    </location>
</feature>
<feature type="coiled-coil region" evidence="9">
    <location>
        <begin position="118"/>
        <end position="207"/>
    </location>
</feature>
<sequence length="1049" mass="113254">MFADNLSRRPASRILHLYCVATPQAGGQVHVHYISPSVPGHSVPDWVKGCEDSKTDGEDLITRPVNTARVPLVDLEQLPNGGADLTLSELQGLAARQQVAMETQQQALVARETRLKYLQQQEARHRQLASEQARLQKMRERVEAQELKLKKLRALRGQVDQYKASNGNLNSELETVRALFNEKEKELALAVSKVDQLMRQLQELRDSKGKGAITNGNSAKADTAAVTMELEKLRSELLHRNQVNEQQNSRLAAQRQLLQQKKGEVAKMDARILELQQRLKNAKTNSVGDQNQVSARIQGRKPGQNIAAVEPYIQYAPKDVAKDDLYSKQGFLKQDPKYQSLPPNTKVIPTGKEEEGLKSSVVGSRPAVDNQSSQGRPGTAGVGSAPGPRPFPGQSTTSVQGTKVSTSVTAGQGTSTTSSSSQLPTNSVSSVGPRPFVSTYGKPGLGIWPPAPKDSQPQQQQQPHISIFEEERQAGSGQSSPASSEGSGPLVKPVVEPPPPSGLVNLTGQGLPPEKALSKPAEFRDINIGRHPAPKPPPRAPQVQPPPAPSDQAGGHPATAESSRLGAGRDEPDSSRANSSTLSPGLPLATSTPLAQSGVSGGQPVQSDGGKPAASSGSAGIHLNQRPAPTYRYASKSVIANTYMGRLGNAALEKYQQNLNKLYKNLDKDSPVEQRTAFGSQQPAADVSLTGDGAGGMTHFGLVGSPNYPDIASDKGSYKSNTPKHIRRRHSDSDNEDLNKLLHRGDKHPSTPNLENVAEDKIGNQGDVQNGGQDRVGVATNSASQRLGNNSTAENGNTKEPPSSPSKSRQQPGHDGKAVVVRRKKTILKGEKSRKSMNRVSFDPLALLLDASLEGELELVKKSAAEVEDVSAPNDEGITALHNAICAGHYDIVKFLIEFGADVNSPDSDGWTPLHCAASCNNLLMVRFLVEHGACIFATTISDNETAAEKCEEDEDGYDGCSDYLYSIQEKLGIMNNGEVYAVFSYVAHNEDELSFQIGDKMMVLRKGDDIEKEWWWARHGNQEGYIPRNLLGLYPRVLPPNYHPTSEC</sequence>
<evidence type="ECO:0000256" key="1">
    <source>
        <dbReference type="ARBA" id="ARBA00004123"/>
    </source>
</evidence>
<feature type="compositionally biased region" description="Polar residues" evidence="10">
    <location>
        <begin position="393"/>
        <end position="403"/>
    </location>
</feature>
<feature type="compositionally biased region" description="Pro residues" evidence="10">
    <location>
        <begin position="534"/>
        <end position="549"/>
    </location>
</feature>
<feature type="compositionally biased region" description="Low complexity" evidence="10">
    <location>
        <begin position="607"/>
        <end position="620"/>
    </location>
</feature>
<reference evidence="12 13" key="1">
    <citation type="journal article" date="2023" name="Sci. Data">
        <title>Genome assembly of the Korean intertidal mud-creeper Batillaria attramentaria.</title>
        <authorList>
            <person name="Patra A.K."/>
            <person name="Ho P.T."/>
            <person name="Jun S."/>
            <person name="Lee S.J."/>
            <person name="Kim Y."/>
            <person name="Won Y.J."/>
        </authorList>
    </citation>
    <scope>NUCLEOTIDE SEQUENCE [LARGE SCALE GENOMIC DNA]</scope>
    <source>
        <strain evidence="12">Wonlab-2016</strain>
    </source>
</reference>
<feature type="coiled-coil region" evidence="9">
    <location>
        <begin position="244"/>
        <end position="285"/>
    </location>
</feature>
<feature type="compositionally biased region" description="Basic and acidic residues" evidence="10">
    <location>
        <begin position="731"/>
        <end position="749"/>
    </location>
</feature>
<gene>
    <name evidence="12" type="ORF">BaRGS_00035067</name>
</gene>
<feature type="repeat" description="ANK" evidence="7">
    <location>
        <begin position="876"/>
        <end position="908"/>
    </location>
</feature>
<dbReference type="CDD" id="cd11807">
    <property type="entry name" value="SH3_ASPP"/>
    <property type="match status" value="1"/>
</dbReference>
<keyword evidence="6" id="KW-0539">Nucleus</keyword>
<evidence type="ECO:0000256" key="5">
    <source>
        <dbReference type="ARBA" id="ARBA00023043"/>
    </source>
</evidence>
<dbReference type="PROSITE" id="PS50297">
    <property type="entry name" value="ANK_REP_REGION"/>
    <property type="match status" value="2"/>
</dbReference>
<evidence type="ECO:0000313" key="12">
    <source>
        <dbReference type="EMBL" id="KAK7473670.1"/>
    </source>
</evidence>
<evidence type="ECO:0000259" key="11">
    <source>
        <dbReference type="PROSITE" id="PS50002"/>
    </source>
</evidence>
<dbReference type="Gene3D" id="1.25.40.20">
    <property type="entry name" value="Ankyrin repeat-containing domain"/>
    <property type="match status" value="1"/>
</dbReference>
<dbReference type="PANTHER" id="PTHR24131">
    <property type="entry name" value="APOPTOSIS-STIMULATING OF P53 PROTEIN"/>
    <property type="match status" value="1"/>
</dbReference>
<dbReference type="FunFam" id="1.25.40.20:FF:000008">
    <property type="entry name" value="Apoptosis-stimulating of p53 protein 2 isoform 1"/>
    <property type="match status" value="1"/>
</dbReference>
<evidence type="ECO:0000256" key="7">
    <source>
        <dbReference type="PROSITE-ProRule" id="PRU00023"/>
    </source>
</evidence>
<dbReference type="SUPFAM" id="SSF48403">
    <property type="entry name" value="Ankyrin repeat"/>
    <property type="match status" value="1"/>
</dbReference>
<feature type="region of interest" description="Disordered" evidence="10">
    <location>
        <begin position="333"/>
        <end position="627"/>
    </location>
</feature>
<feature type="domain" description="SH3" evidence="11">
    <location>
        <begin position="975"/>
        <end position="1037"/>
    </location>
</feature>
<keyword evidence="3" id="KW-0053">Apoptosis</keyword>
<evidence type="ECO:0000256" key="10">
    <source>
        <dbReference type="SAM" id="MobiDB-lite"/>
    </source>
</evidence>
<evidence type="ECO:0000256" key="3">
    <source>
        <dbReference type="ARBA" id="ARBA00022703"/>
    </source>
</evidence>
<dbReference type="InterPro" id="IPR036028">
    <property type="entry name" value="SH3-like_dom_sf"/>
</dbReference>
<dbReference type="PROSITE" id="PS50002">
    <property type="entry name" value="SH3"/>
    <property type="match status" value="1"/>
</dbReference>
<dbReference type="Proteomes" id="UP001519460">
    <property type="component" value="Unassembled WGS sequence"/>
</dbReference>
<comment type="subcellular location">
    <subcellularLocation>
        <location evidence="1">Nucleus</location>
    </subcellularLocation>
</comment>